<evidence type="ECO:0000256" key="11">
    <source>
        <dbReference type="HAMAP-Rule" id="MF_01393"/>
    </source>
</evidence>
<feature type="transmembrane region" description="Helical" evidence="11">
    <location>
        <begin position="39"/>
        <end position="56"/>
    </location>
</feature>
<evidence type="ECO:0000256" key="12">
    <source>
        <dbReference type="RuleBase" id="RU000483"/>
    </source>
</evidence>
<evidence type="ECO:0000256" key="5">
    <source>
        <dbReference type="ARBA" id="ARBA00022692"/>
    </source>
</evidence>
<keyword evidence="10 11" id="KW-0066">ATP synthesis</keyword>
<evidence type="ECO:0000256" key="7">
    <source>
        <dbReference type="ARBA" id="ARBA00022989"/>
    </source>
</evidence>
<evidence type="ECO:0000256" key="1">
    <source>
        <dbReference type="ARBA" id="ARBA00004141"/>
    </source>
</evidence>
<proteinExistence type="inferred from homology"/>
<feature type="transmembrane region" description="Helical" evidence="11">
    <location>
        <begin position="189"/>
        <end position="209"/>
    </location>
</feature>
<feature type="transmembrane region" description="Helical" evidence="11">
    <location>
        <begin position="126"/>
        <end position="145"/>
    </location>
</feature>
<evidence type="ECO:0000313" key="14">
    <source>
        <dbReference type="Proteomes" id="UP000441717"/>
    </source>
</evidence>
<keyword evidence="9 11" id="KW-0472">Membrane</keyword>
<evidence type="ECO:0000256" key="10">
    <source>
        <dbReference type="ARBA" id="ARBA00023310"/>
    </source>
</evidence>
<evidence type="ECO:0000256" key="9">
    <source>
        <dbReference type="ARBA" id="ARBA00023136"/>
    </source>
</evidence>
<evidence type="ECO:0000256" key="2">
    <source>
        <dbReference type="ARBA" id="ARBA00006810"/>
    </source>
</evidence>
<feature type="transmembrane region" description="Helical" evidence="11">
    <location>
        <begin position="94"/>
        <end position="114"/>
    </location>
</feature>
<keyword evidence="6 11" id="KW-0375">Hydrogen ion transport</keyword>
<reference evidence="13 14" key="1">
    <citation type="submission" date="2019-10" db="EMBL/GenBank/DDBJ databases">
        <title>Comparative genomics of sulfur disproportionating microorganisms.</title>
        <authorList>
            <person name="Ward L.M."/>
            <person name="Bertran E."/>
            <person name="Johnston D."/>
        </authorList>
    </citation>
    <scope>NUCLEOTIDE SEQUENCE [LARGE SCALE GENOMIC DNA]</scope>
    <source>
        <strain evidence="13 14">DSM 14055</strain>
    </source>
</reference>
<keyword evidence="3 11" id="KW-0813">Transport</keyword>
<dbReference type="EMBL" id="WHYR01000046">
    <property type="protein sequence ID" value="MQL53343.1"/>
    <property type="molecule type" value="Genomic_DNA"/>
</dbReference>
<dbReference type="AlphaFoldDB" id="A0A6N7IUX3"/>
<keyword evidence="4 11" id="KW-0138">CF(0)</keyword>
<dbReference type="Proteomes" id="UP000441717">
    <property type="component" value="Unassembled WGS sequence"/>
</dbReference>
<dbReference type="NCBIfam" id="TIGR01131">
    <property type="entry name" value="ATP_synt_6_or_A"/>
    <property type="match status" value="1"/>
</dbReference>
<accession>A0A6N7IUX3</accession>
<comment type="similarity">
    <text evidence="2 11 12">Belongs to the ATPase A chain family.</text>
</comment>
<organism evidence="13 14">
    <name type="scientific">Desulfofundulus thermobenzoicus</name>
    <dbReference type="NCBI Taxonomy" id="29376"/>
    <lineage>
        <taxon>Bacteria</taxon>
        <taxon>Bacillati</taxon>
        <taxon>Bacillota</taxon>
        <taxon>Clostridia</taxon>
        <taxon>Eubacteriales</taxon>
        <taxon>Peptococcaceae</taxon>
        <taxon>Desulfofundulus</taxon>
    </lineage>
</organism>
<dbReference type="PANTHER" id="PTHR42823">
    <property type="entry name" value="ATP SYNTHASE SUBUNIT A, CHLOROPLASTIC"/>
    <property type="match status" value="1"/>
</dbReference>
<keyword evidence="7 11" id="KW-1133">Transmembrane helix</keyword>
<keyword evidence="5 11" id="KW-0812">Transmembrane</keyword>
<dbReference type="Gene3D" id="1.20.120.220">
    <property type="entry name" value="ATP synthase, F0 complex, subunit A"/>
    <property type="match status" value="1"/>
</dbReference>
<dbReference type="InterPro" id="IPR035908">
    <property type="entry name" value="F0_ATP_A_sf"/>
</dbReference>
<evidence type="ECO:0000256" key="8">
    <source>
        <dbReference type="ARBA" id="ARBA00023065"/>
    </source>
</evidence>
<dbReference type="GO" id="GO:0042777">
    <property type="term" value="P:proton motive force-driven plasma membrane ATP synthesis"/>
    <property type="evidence" value="ECO:0007669"/>
    <property type="project" value="TreeGrafter"/>
</dbReference>
<dbReference type="GO" id="GO:0045259">
    <property type="term" value="C:proton-transporting ATP synthase complex"/>
    <property type="evidence" value="ECO:0007669"/>
    <property type="project" value="UniProtKB-KW"/>
</dbReference>
<evidence type="ECO:0000256" key="4">
    <source>
        <dbReference type="ARBA" id="ARBA00022547"/>
    </source>
</evidence>
<dbReference type="HAMAP" id="MF_01393">
    <property type="entry name" value="ATP_synth_a_bact"/>
    <property type="match status" value="1"/>
</dbReference>
<comment type="subcellular location">
    <subcellularLocation>
        <location evidence="11 12">Cell membrane</location>
        <topology evidence="11 12">Multi-pass membrane protein</topology>
    </subcellularLocation>
    <subcellularLocation>
        <location evidence="1">Membrane</location>
        <topology evidence="1">Multi-pass membrane protein</topology>
    </subcellularLocation>
</comment>
<evidence type="ECO:0000256" key="3">
    <source>
        <dbReference type="ARBA" id="ARBA00022448"/>
    </source>
</evidence>
<dbReference type="Pfam" id="PF00119">
    <property type="entry name" value="ATP-synt_A"/>
    <property type="match status" value="1"/>
</dbReference>
<dbReference type="GO" id="GO:0005886">
    <property type="term" value="C:plasma membrane"/>
    <property type="evidence" value="ECO:0007669"/>
    <property type="project" value="UniProtKB-SubCell"/>
</dbReference>
<protein>
    <recommendedName>
        <fullName evidence="11 12">ATP synthase subunit a</fullName>
    </recommendedName>
    <alternativeName>
        <fullName evidence="11">ATP synthase F0 sector subunit a</fullName>
    </alternativeName>
    <alternativeName>
        <fullName evidence="11">F-ATPase subunit 6</fullName>
    </alternativeName>
</protein>
<dbReference type="PRINTS" id="PR00123">
    <property type="entry name" value="ATPASEA"/>
</dbReference>
<dbReference type="CDD" id="cd00310">
    <property type="entry name" value="ATP-synt_Fo_a_6"/>
    <property type="match status" value="1"/>
</dbReference>
<dbReference type="SUPFAM" id="SSF81336">
    <property type="entry name" value="F1F0 ATP synthase subunit A"/>
    <property type="match status" value="1"/>
</dbReference>
<keyword evidence="14" id="KW-1185">Reference proteome</keyword>
<feature type="transmembrane region" description="Helical" evidence="11">
    <location>
        <begin position="215"/>
        <end position="237"/>
    </location>
</feature>
<dbReference type="InterPro" id="IPR000568">
    <property type="entry name" value="ATP_synth_F0_asu"/>
</dbReference>
<comment type="caution">
    <text evidence="13">The sequence shown here is derived from an EMBL/GenBank/DDBJ whole genome shotgun (WGS) entry which is preliminary data.</text>
</comment>
<gene>
    <name evidence="11 13" type="primary">atpB</name>
    <name evidence="13" type="ORF">GFC01_13970</name>
</gene>
<keyword evidence="8 11" id="KW-0406">Ion transport</keyword>
<dbReference type="PROSITE" id="PS00449">
    <property type="entry name" value="ATPASE_A"/>
    <property type="match status" value="1"/>
</dbReference>
<dbReference type="RefSeq" id="WP_423244398.1">
    <property type="nucleotide sequence ID" value="NZ_WHYR01000046.1"/>
</dbReference>
<dbReference type="PANTHER" id="PTHR42823:SF3">
    <property type="entry name" value="ATP SYNTHASE SUBUNIT A, CHLOROPLASTIC"/>
    <property type="match status" value="1"/>
</dbReference>
<evidence type="ECO:0000313" key="13">
    <source>
        <dbReference type="EMBL" id="MQL53343.1"/>
    </source>
</evidence>
<dbReference type="InterPro" id="IPR045082">
    <property type="entry name" value="ATP_syn_F0_a_bact/chloroplast"/>
</dbReference>
<sequence length="247" mass="28084">MVKSLEQVHEELNVWGFPHHPWEFTLGGTHVTLNPKTLIMTWVVMLLVILFTVSATRNMNMKRPGKLQLMVEEIFLFLRGLVFENMDPRKGAGLMSLIFTLFIFLLFSNLWGLVPTMQSPTADVNTTAGMAIMVFFLVQFMGLRYKGAGHFKHFLEPFPFFLPLTIVEELAKPVTLAFRLYGNIYGGEVLIAVLLGLLGLNTFFFGGFIPSVVWLAFSIFVGFIQAFIFTMLTIAYISQVVQEHHEH</sequence>
<comment type="function">
    <text evidence="11 12">Key component of the proton channel; it plays a direct role in the translocation of protons across the membrane.</text>
</comment>
<dbReference type="InterPro" id="IPR023011">
    <property type="entry name" value="ATP_synth_F0_asu_AS"/>
</dbReference>
<name>A0A6N7IUX3_9FIRM</name>
<evidence type="ECO:0000256" key="6">
    <source>
        <dbReference type="ARBA" id="ARBA00022781"/>
    </source>
</evidence>
<dbReference type="GO" id="GO:0046933">
    <property type="term" value="F:proton-transporting ATP synthase activity, rotational mechanism"/>
    <property type="evidence" value="ECO:0007669"/>
    <property type="project" value="UniProtKB-UniRule"/>
</dbReference>
<keyword evidence="11" id="KW-1003">Cell membrane</keyword>